<sequence length="259" mass="28880">MSYLSPPASSIFRASLPLPSVPRPASTSAIGFMSVHRNYATGPAPHGMPNPPHCSCPLPNSVFVHSMPLLRGSRIPSHRSGLHVHQVLQGIVCLVRRNFRPLQNAPGWPNILIMFSIPTHPNQTCPAPTVRMSLRYSTTSVFKRTSATLVGESCNRRRAGLWFAAQRFPGCSLVQRVFKAVIHRTIYKHAPASPIDQHCTLSSASARLDPIVRTALCRVVSSIQSLSHDPCRLRLATRVYFWLRRGDTFTFRLSRCSHW</sequence>
<dbReference type="Proteomes" id="UP000193144">
    <property type="component" value="Unassembled WGS sequence"/>
</dbReference>
<dbReference type="EMBL" id="MCFA01000176">
    <property type="protein sequence ID" value="ORY00950.1"/>
    <property type="molecule type" value="Genomic_DNA"/>
</dbReference>
<evidence type="ECO:0000313" key="2">
    <source>
        <dbReference type="Proteomes" id="UP000193144"/>
    </source>
</evidence>
<organism evidence="1 2">
    <name type="scientific">Clohesyomyces aquaticus</name>
    <dbReference type="NCBI Taxonomy" id="1231657"/>
    <lineage>
        <taxon>Eukaryota</taxon>
        <taxon>Fungi</taxon>
        <taxon>Dikarya</taxon>
        <taxon>Ascomycota</taxon>
        <taxon>Pezizomycotina</taxon>
        <taxon>Dothideomycetes</taxon>
        <taxon>Pleosporomycetidae</taxon>
        <taxon>Pleosporales</taxon>
        <taxon>Lindgomycetaceae</taxon>
        <taxon>Clohesyomyces</taxon>
    </lineage>
</organism>
<proteinExistence type="predicted"/>
<comment type="caution">
    <text evidence="1">The sequence shown here is derived from an EMBL/GenBank/DDBJ whole genome shotgun (WGS) entry which is preliminary data.</text>
</comment>
<protein>
    <submittedName>
        <fullName evidence="1">Uncharacterized protein</fullName>
    </submittedName>
</protein>
<dbReference type="AlphaFoldDB" id="A0A1Y1YSF4"/>
<evidence type="ECO:0000313" key="1">
    <source>
        <dbReference type="EMBL" id="ORY00950.1"/>
    </source>
</evidence>
<name>A0A1Y1YSF4_9PLEO</name>
<gene>
    <name evidence="1" type="ORF">BCR34DRAFT_575285</name>
</gene>
<keyword evidence="2" id="KW-1185">Reference proteome</keyword>
<reference evidence="1 2" key="1">
    <citation type="submission" date="2016-07" db="EMBL/GenBank/DDBJ databases">
        <title>Pervasive Adenine N6-methylation of Active Genes in Fungi.</title>
        <authorList>
            <consortium name="DOE Joint Genome Institute"/>
            <person name="Mondo S.J."/>
            <person name="Dannebaum R.O."/>
            <person name="Kuo R.C."/>
            <person name="Labutti K."/>
            <person name="Haridas S."/>
            <person name="Kuo A."/>
            <person name="Salamov A."/>
            <person name="Ahrendt S.R."/>
            <person name="Lipzen A."/>
            <person name="Sullivan W."/>
            <person name="Andreopoulos W.B."/>
            <person name="Clum A."/>
            <person name="Lindquist E."/>
            <person name="Daum C."/>
            <person name="Ramamoorthy G.K."/>
            <person name="Gryganskyi A."/>
            <person name="Culley D."/>
            <person name="Magnuson J.K."/>
            <person name="James T.Y."/>
            <person name="O'Malley M.A."/>
            <person name="Stajich J.E."/>
            <person name="Spatafora J.W."/>
            <person name="Visel A."/>
            <person name="Grigoriev I.V."/>
        </authorList>
    </citation>
    <scope>NUCLEOTIDE SEQUENCE [LARGE SCALE GENOMIC DNA]</scope>
    <source>
        <strain evidence="1 2">CBS 115471</strain>
    </source>
</reference>
<accession>A0A1Y1YSF4</accession>